<feature type="region of interest" description="Disordered" evidence="1">
    <location>
        <begin position="645"/>
        <end position="665"/>
    </location>
</feature>
<sequence length="1664" mass="185142">MDFTGGPPFNQNQDLGIQDMWSPATPMKSSIPTRRPLINRPSYIHRNQVSEPSWLDLVTGVQTTTPPWATPFQNEYCGSPAFSGHLQDLNRAPAVAEPSGSHATIGYTSISNRHNAGLMNCWAPKLGGNVLPAGNSSMPHLPPFFVQNGNFQMMPDPSNQQLFNNGNVGHSQGYCNNSSNSSSWAAQKALYGSPVTFLPNLNSFPETTMSFPVPMSNLLNPMTTENYIPRRTQDKHQSLEDVRQENILLEGLRAEASFSNMIASSEYGCLQNPNCVKDLTLQSDETTYQEIGIEKSLAERETEDLELNDGSKQKQRRKKHRPRVIIEGKSARTPKPGTPKPKTLAPAQNKENPTGKRKYTRRNKNSTSLSKTSEFGRVVEPDSRIVVKPVRRSLNFDLEDTQSADKFSVMMSMFMKNLENYEQGACGVGNSTSSTLNEAVDSTVVEGPIVENTLEGVVFDLKTSMTDPQNEYIKILQSPLWSTTVNHDVGASTNIVDSNCGVSNASPRGTKRDLTNETSEFEKKGLMCSYYAKDCASKSHDACLPHNDKKMRMENVPNELRSAHNLSPKLAYTPANGWRTIQESNHFALTDTMKLIAQEKLQTLERMLLCEETDLNPQDYHALSNNNMSTLTGFIEYKPSWQRINEISQPPTPDKPSGYSNSQESKNCGTLLRFEASEDVNKPVKIKGKRGRKKKEAYPLVNPLPSASNAGASFRHGESLHHAVISFDCQDQRNCKAATNSSFPSSSPCMDYVDYIAQKLRRLSLNNNREVASWQAQNAIVPYIGNGGMMVPYEGPFDLAKRRRPRAKVDLDPETNRVWKLLMGIEVEGDQGTKVDKIDKEKWWEEERRIFQGRADSFIARMHLVQAISRFLSIRSSAYMSLAAKFPLRSGGDSRVSSTEKDKTNGKNHNDCIGTLADPPDLQRTDHAFCSQASLEINAPKDVGKKEKSSANEALRSGSGSSGVVCCTGNTESHETEVNFGHDSPNSGSNTGVTVASISSVEIEDRKLAEEVVSSHNSFVSSQSSTGYQVLSGDHVRSDLMLNIADDDLLPGRMNNVFGCSSFTELLHIAESNKFQVLHSHGSISSANSQVIHNNESGLSILDQLDNLKGPCQPYQVDFTPHQTPSGLSNMLPESQFYCSLGPFNSTILDNNLGTSREEMRSSLHGNKFEVNHGQSGDSATENLVASGSLNKSLSSSGSASVADSYLPLKLQSMERPNFSETEVSIDRRPFVHKNLAERTDASSNIQNSHGCSSCIQPEAMERSQQKNGHSTFKAEFLWDAINGRSQTANCENPKTSSHLNGKAKNKLDLDQKVGSNVKDEANNFHEVSLETPKQVEKTSRKRAESEKKAFDWDSLRREVHRTKPAGERSSGAMDSLDWEAVRRADVSEISETIRERGMNNMLAARIKHTFRQQVNQNGQYFKMRVWNDGAEFCFLWGFFSSMMQDFLNRLVREHGSIDLEWLRDVPPDKSKYPVLETIQKYLWPRLCKLDQRTFARLALPPPEDKSMVSSTYPVAAGLGMPPPLPSRAIPKIECSSTSHELTIQKNCEPIIEEPATPEPESQETLESAIEDAFFQDPDEIPTIKLNFEKFTQNLQNYMQENMELQDGDMSKALVALNPEAASIPTPKLKNISRLRTEHQVSQQKEYNSAFGELGTNYLNTAFD</sequence>
<reference evidence="2 3" key="1">
    <citation type="journal article" date="2022" name="Nat. Plants">
        <title>Genomes of leafy and leafless Platanthera orchids illuminate the evolution of mycoheterotrophy.</title>
        <authorList>
            <person name="Li M.H."/>
            <person name="Liu K.W."/>
            <person name="Li Z."/>
            <person name="Lu H.C."/>
            <person name="Ye Q.L."/>
            <person name="Zhang D."/>
            <person name="Wang J.Y."/>
            <person name="Li Y.F."/>
            <person name="Zhong Z.M."/>
            <person name="Liu X."/>
            <person name="Yu X."/>
            <person name="Liu D.K."/>
            <person name="Tu X.D."/>
            <person name="Liu B."/>
            <person name="Hao Y."/>
            <person name="Liao X.Y."/>
            <person name="Jiang Y.T."/>
            <person name="Sun W.H."/>
            <person name="Chen J."/>
            <person name="Chen Y.Q."/>
            <person name="Ai Y."/>
            <person name="Zhai J.W."/>
            <person name="Wu S.S."/>
            <person name="Zhou Z."/>
            <person name="Hsiao Y.Y."/>
            <person name="Wu W.L."/>
            <person name="Chen Y.Y."/>
            <person name="Lin Y.F."/>
            <person name="Hsu J.L."/>
            <person name="Li C.Y."/>
            <person name="Wang Z.W."/>
            <person name="Zhao X."/>
            <person name="Zhong W.Y."/>
            <person name="Ma X.K."/>
            <person name="Ma L."/>
            <person name="Huang J."/>
            <person name="Chen G.Z."/>
            <person name="Huang M.Z."/>
            <person name="Huang L."/>
            <person name="Peng D.H."/>
            <person name="Luo Y.B."/>
            <person name="Zou S.Q."/>
            <person name="Chen S.P."/>
            <person name="Lan S."/>
            <person name="Tsai W.C."/>
            <person name="Van de Peer Y."/>
            <person name="Liu Z.J."/>
        </authorList>
    </citation>
    <scope>NUCLEOTIDE SEQUENCE [LARGE SCALE GENOMIC DNA]</scope>
    <source>
        <strain evidence="2">Lor288</strain>
    </source>
</reference>
<feature type="compositionally biased region" description="Basic residues" evidence="1">
    <location>
        <begin position="355"/>
        <end position="364"/>
    </location>
</feature>
<proteinExistence type="predicted"/>
<evidence type="ECO:0000313" key="3">
    <source>
        <dbReference type="Proteomes" id="UP001412067"/>
    </source>
</evidence>
<organism evidence="2 3">
    <name type="scientific">Platanthera guangdongensis</name>
    <dbReference type="NCBI Taxonomy" id="2320717"/>
    <lineage>
        <taxon>Eukaryota</taxon>
        <taxon>Viridiplantae</taxon>
        <taxon>Streptophyta</taxon>
        <taxon>Embryophyta</taxon>
        <taxon>Tracheophyta</taxon>
        <taxon>Spermatophyta</taxon>
        <taxon>Magnoliopsida</taxon>
        <taxon>Liliopsida</taxon>
        <taxon>Asparagales</taxon>
        <taxon>Orchidaceae</taxon>
        <taxon>Orchidoideae</taxon>
        <taxon>Orchideae</taxon>
        <taxon>Orchidinae</taxon>
        <taxon>Platanthera</taxon>
    </lineage>
</organism>
<feature type="compositionally biased region" description="Basic residues" evidence="1">
    <location>
        <begin position="313"/>
        <end position="323"/>
    </location>
</feature>
<dbReference type="PANTHER" id="PTHR46213">
    <property type="entry name" value="TRANSCRIPTIONAL ACTIVATOR DEMETER"/>
    <property type="match status" value="1"/>
</dbReference>
<dbReference type="Gene3D" id="1.10.340.30">
    <property type="entry name" value="Hypothetical protein, domain 2"/>
    <property type="match status" value="1"/>
</dbReference>
<dbReference type="Proteomes" id="UP001412067">
    <property type="component" value="Unassembled WGS sequence"/>
</dbReference>
<feature type="compositionally biased region" description="Low complexity" evidence="1">
    <location>
        <begin position="331"/>
        <end position="347"/>
    </location>
</feature>
<feature type="region of interest" description="Disordered" evidence="1">
    <location>
        <begin position="301"/>
        <end position="375"/>
    </location>
</feature>
<keyword evidence="3" id="KW-1185">Reference proteome</keyword>
<feature type="compositionally biased region" description="Polar residues" evidence="1">
    <location>
        <begin position="1288"/>
        <end position="1300"/>
    </location>
</feature>
<name>A0ABR2MQQ5_9ASPA</name>
<feature type="region of interest" description="Disordered" evidence="1">
    <location>
        <begin position="1"/>
        <end position="29"/>
    </location>
</feature>
<feature type="region of interest" description="Disordered" evidence="1">
    <location>
        <begin position="942"/>
        <end position="961"/>
    </location>
</feature>
<feature type="compositionally biased region" description="Basic and acidic residues" evidence="1">
    <location>
        <begin position="898"/>
        <end position="910"/>
    </location>
</feature>
<feature type="region of interest" description="Disordered" evidence="1">
    <location>
        <begin position="890"/>
        <end position="918"/>
    </location>
</feature>
<accession>A0ABR2MQQ5</accession>
<dbReference type="PANTHER" id="PTHR46213:SF13">
    <property type="entry name" value="DEMETER-LIKE PROTEIN 2-RELATED"/>
    <property type="match status" value="1"/>
</dbReference>
<dbReference type="InterPro" id="IPR044811">
    <property type="entry name" value="DME/ROS1"/>
</dbReference>
<feature type="region of interest" description="Disordered" evidence="1">
    <location>
        <begin position="1288"/>
        <end position="1307"/>
    </location>
</feature>
<evidence type="ECO:0000313" key="2">
    <source>
        <dbReference type="EMBL" id="KAK8965929.1"/>
    </source>
</evidence>
<evidence type="ECO:0000256" key="1">
    <source>
        <dbReference type="SAM" id="MobiDB-lite"/>
    </source>
</evidence>
<protein>
    <submittedName>
        <fullName evidence="2">Transcriptional activator DEMETER</fullName>
    </submittedName>
</protein>
<gene>
    <name evidence="2" type="primary">DME</name>
    <name evidence="2" type="ORF">KSP40_PGU006067</name>
</gene>
<comment type="caution">
    <text evidence="2">The sequence shown here is derived from an EMBL/GenBank/DDBJ whole genome shotgun (WGS) entry which is preliminary data.</text>
</comment>
<dbReference type="EMBL" id="JBBWWR010000005">
    <property type="protein sequence ID" value="KAK8965929.1"/>
    <property type="molecule type" value="Genomic_DNA"/>
</dbReference>